<dbReference type="EMBL" id="JACBAG010001582">
    <property type="protein sequence ID" value="KAF7184663.1"/>
    <property type="molecule type" value="Genomic_DNA"/>
</dbReference>
<dbReference type="Proteomes" id="UP000641853">
    <property type="component" value="Unassembled WGS sequence"/>
</dbReference>
<proteinExistence type="predicted"/>
<organism evidence="3 4">
    <name type="scientific">Aspergillus felis</name>
    <dbReference type="NCBI Taxonomy" id="1287682"/>
    <lineage>
        <taxon>Eukaryota</taxon>
        <taxon>Fungi</taxon>
        <taxon>Dikarya</taxon>
        <taxon>Ascomycota</taxon>
        <taxon>Pezizomycotina</taxon>
        <taxon>Eurotiomycetes</taxon>
        <taxon>Eurotiomycetidae</taxon>
        <taxon>Eurotiales</taxon>
        <taxon>Aspergillaceae</taxon>
        <taxon>Aspergillus</taxon>
        <taxon>Aspergillus subgen. Fumigati</taxon>
    </lineage>
</organism>
<comment type="caution">
    <text evidence="3">The sequence shown here is derived from an EMBL/GenBank/DDBJ whole genome shotgun (WGS) entry which is preliminary data.</text>
</comment>
<reference evidence="3" key="1">
    <citation type="submission" date="2020-06" db="EMBL/GenBank/DDBJ databases">
        <title>Draft genome sequences of strains closely related to Aspergillus parafelis and Aspergillus hiratsukae.</title>
        <authorList>
            <person name="Dos Santos R.A.C."/>
            <person name="Rivero-Menendez O."/>
            <person name="Steenwyk J.L."/>
            <person name="Mead M.E."/>
            <person name="Goldman G.H."/>
            <person name="Alastruey-Izquierdo A."/>
            <person name="Rokas A."/>
        </authorList>
    </citation>
    <scope>NUCLEOTIDE SEQUENCE</scope>
    <source>
        <strain evidence="3">CNM-CM7691</strain>
    </source>
</reference>
<evidence type="ECO:0000313" key="4">
    <source>
        <dbReference type="Proteomes" id="UP000641853"/>
    </source>
</evidence>
<evidence type="ECO:0000313" key="3">
    <source>
        <dbReference type="EMBL" id="KAF7184663.1"/>
    </source>
</evidence>
<gene>
    <name evidence="3" type="ORF">CNMCM7691_005975</name>
</gene>
<name>A0A8H6VA60_9EURO</name>
<keyword evidence="2" id="KW-0472">Membrane</keyword>
<dbReference type="AlphaFoldDB" id="A0A8H6VA60"/>
<keyword evidence="2" id="KW-0812">Transmembrane</keyword>
<keyword evidence="2" id="KW-1133">Transmembrane helix</keyword>
<feature type="transmembrane region" description="Helical" evidence="2">
    <location>
        <begin position="82"/>
        <end position="100"/>
    </location>
</feature>
<accession>A0A8H6VA60</accession>
<keyword evidence="4" id="KW-1185">Reference proteome</keyword>
<feature type="region of interest" description="Disordered" evidence="1">
    <location>
        <begin position="145"/>
        <end position="168"/>
    </location>
</feature>
<sequence>MDSSARLLRLSLTWFADQFGDEAGKQLRPFVKVLVEVVHQIWLLTQGYYSGGSDCPIHMWTDTVSVSNAPLAVTFTAKDTSMLLGIGLCSVAALAVVLYVRRYTATPFLTTEPLSDMKFYRGGPTQVEGRCFDLSLARRVKGGRVEDRKKPCEQSGYNRDEEGEAQDPKNRDIVFLDQEARLSLLVRVDNVVHNLNGKVDFAVWRKTLADPSSDNSLAEKITAQAEVWGMATDGNYFMIGFFICRGLYILLHSQVVVEWFRKAPRVATVLALLVQSILILPPPLPPPCMPPSPWPGRKRQLAWAPDKRDSMTSKSITSSGDGFRPTIRASARIQCPPGLRHRPGAALPAVIRRLIMVGTAADGHDFFFLRVDDNGTTFLSKELN</sequence>
<evidence type="ECO:0000256" key="1">
    <source>
        <dbReference type="SAM" id="MobiDB-lite"/>
    </source>
</evidence>
<evidence type="ECO:0000256" key="2">
    <source>
        <dbReference type="SAM" id="Phobius"/>
    </source>
</evidence>
<protein>
    <submittedName>
        <fullName evidence="3">Uncharacterized protein</fullName>
    </submittedName>
</protein>